<dbReference type="Proteomes" id="UP000234460">
    <property type="component" value="Chromosome LMANV2"/>
</dbReference>
<protein>
    <submittedName>
        <fullName evidence="1">Uncharacterized protein</fullName>
    </submittedName>
</protein>
<comment type="caution">
    <text evidence="1">The sequence shown here is derived from an EMBL/GenBank/DDBJ whole genome shotgun (WGS) entry which is preliminary data.</text>
</comment>
<evidence type="ECO:0000313" key="2">
    <source>
        <dbReference type="Proteomes" id="UP000234460"/>
    </source>
</evidence>
<organism evidence="1 2">
    <name type="scientific">Leptospira interrogans serovar Manilae</name>
    <dbReference type="NCBI Taxonomy" id="214675"/>
    <lineage>
        <taxon>Bacteria</taxon>
        <taxon>Pseudomonadati</taxon>
        <taxon>Spirochaetota</taxon>
        <taxon>Spirochaetia</taxon>
        <taxon>Leptospirales</taxon>
        <taxon>Leptospiraceae</taxon>
        <taxon>Leptospira</taxon>
    </lineage>
</organism>
<sequence length="39" mass="4637">MAVKIYLNFLIVNSFFMNTNKDYHNVPTTKLLSGQWYPK</sequence>
<dbReference type="AlphaFoldDB" id="A0AAQ1NZD9"/>
<dbReference type="EMBL" id="OEJX01000036">
    <property type="protein sequence ID" value="SOR62161.1"/>
    <property type="molecule type" value="Genomic_DNA"/>
</dbReference>
<reference evidence="1 2" key="1">
    <citation type="submission" date="2017-11" db="EMBL/GenBank/DDBJ databases">
        <authorList>
            <person name="Lechat P."/>
        </authorList>
    </citation>
    <scope>NUCLEOTIDE SEQUENCE [LARGE SCALE GENOMIC DNA]</scope>
    <source>
        <strain evidence="1">L495</strain>
    </source>
</reference>
<gene>
    <name evidence="1" type="ORF">LMANV2_410017</name>
</gene>
<proteinExistence type="predicted"/>
<evidence type="ECO:0000313" key="1">
    <source>
        <dbReference type="EMBL" id="SOR62161.1"/>
    </source>
</evidence>
<accession>A0AAQ1NZD9</accession>
<name>A0AAQ1NZD9_LEPIR</name>